<evidence type="ECO:0000313" key="2">
    <source>
        <dbReference type="EMBL" id="KAK4227852.1"/>
    </source>
</evidence>
<feature type="compositionally biased region" description="Basic and acidic residues" evidence="1">
    <location>
        <begin position="128"/>
        <end position="152"/>
    </location>
</feature>
<feature type="compositionally biased region" description="Basic and acidic residues" evidence="1">
    <location>
        <begin position="322"/>
        <end position="335"/>
    </location>
</feature>
<name>A0AAN7GZQ4_9PEZI</name>
<feature type="compositionally biased region" description="Basic and acidic residues" evidence="1">
    <location>
        <begin position="301"/>
        <end position="313"/>
    </location>
</feature>
<organism evidence="2 3">
    <name type="scientific">Podospora fimiseda</name>
    <dbReference type="NCBI Taxonomy" id="252190"/>
    <lineage>
        <taxon>Eukaryota</taxon>
        <taxon>Fungi</taxon>
        <taxon>Dikarya</taxon>
        <taxon>Ascomycota</taxon>
        <taxon>Pezizomycotina</taxon>
        <taxon>Sordariomycetes</taxon>
        <taxon>Sordariomycetidae</taxon>
        <taxon>Sordariales</taxon>
        <taxon>Podosporaceae</taxon>
        <taxon>Podospora</taxon>
    </lineage>
</organism>
<feature type="compositionally biased region" description="Pro residues" evidence="1">
    <location>
        <begin position="741"/>
        <end position="781"/>
    </location>
</feature>
<sequence length="866" mass="94586">MPTRYSAEFLLHLRESPLCVKPPSLPHPDEWMGAPPETFRNQPGQKPTKGGEGLLLNQENRRQPLDRNVTRNVSNPDEMILGPPKNNFASATMRNTRTGDGERSLKDLDRQNDRFNFRGRGNTDTENPNDRFARDGRDNRNGRNNDYRRRDDLDTDGWSTVKPRKSFGNEGAERFQGRMGIGMGAAGSDRFGGRENREDRRLRDKDEQEGGNRRNNRNADFRRDQEAEDVDTPRRNGPARGKTDPWFKEGSGNNGGNEPATTSGRERIERKSWRDREPVDPSGDRQGDRNDRNNNNNNNNRRWDHDRQSRVENDPEWLDEPVGDKPQGRSEEDFKNFMATLKRGDAPPASEEKPSSGADKPSTSSFFEMDHKVVSAPPLEMGPDKFFANYGGPAVSASTPNAESREAAKPKAGKGSRFLSLMSPQDDGKPKIEPPTPAASTQTNVQAHETHASPDQTDEKKAFESLLQKLHSSGLGQLSGPPPPMSGLEQPQFTGPSLFDLQQKSNVGSPEPFQQYGSDRRDDPRFRGPAPPPSLHDMISSRPMGPGNPNMPIVTRPEQALQDLVAQRHSLPSQSNQRATQGTPVANKNANAEFLMRLMQTPSDPARNEQHQMRIPPPSKQMPLSTISDRDQFNFPREQTTPQRQPQVQLRGGAPPGFLDENQFHPGDMDARPPPQPTHILQRPMPPPGLDHQMHPFHMVGPGAPSSAPVQNIHGQRPPPMIPPPGLLNNGPRNPNVGPMPGMPYGPNPNFPPGPGGPNGPGNFPPGPPPPHAGGPPPGPPEGLMGHPRGMHPPPGFFPGPPPPGFMGPPPGMGGFQGSPGGPPPGPPGGPDGPGNRMGGGFGGLPSPFELERRGLLPPGVFRGGP</sequence>
<feature type="compositionally biased region" description="Basic and acidic residues" evidence="1">
    <location>
        <begin position="342"/>
        <end position="354"/>
    </location>
</feature>
<feature type="compositionally biased region" description="Basic and acidic residues" evidence="1">
    <location>
        <begin position="97"/>
        <end position="116"/>
    </location>
</feature>
<feature type="region of interest" description="Disordered" evidence="1">
    <location>
        <begin position="604"/>
        <end position="866"/>
    </location>
</feature>
<feature type="compositionally biased region" description="Basic and acidic residues" evidence="1">
    <location>
        <begin position="264"/>
        <end position="292"/>
    </location>
</feature>
<dbReference type="InterPro" id="IPR046784">
    <property type="entry name" value="Eap1"/>
</dbReference>
<evidence type="ECO:0000313" key="3">
    <source>
        <dbReference type="Proteomes" id="UP001301958"/>
    </source>
</evidence>
<feature type="compositionally biased region" description="Low complexity" evidence="1">
    <location>
        <begin position="636"/>
        <end position="651"/>
    </location>
</feature>
<accession>A0AAN7GZQ4</accession>
<keyword evidence="3" id="KW-1185">Reference proteome</keyword>
<feature type="compositionally biased region" description="Pro residues" evidence="1">
    <location>
        <begin position="717"/>
        <end position="726"/>
    </location>
</feature>
<feature type="compositionally biased region" description="Low complexity" evidence="1">
    <location>
        <begin position="465"/>
        <end position="479"/>
    </location>
</feature>
<reference evidence="2" key="1">
    <citation type="journal article" date="2023" name="Mol. Phylogenet. Evol.">
        <title>Genome-scale phylogeny and comparative genomics of the fungal order Sordariales.</title>
        <authorList>
            <person name="Hensen N."/>
            <person name="Bonometti L."/>
            <person name="Westerberg I."/>
            <person name="Brannstrom I.O."/>
            <person name="Guillou S."/>
            <person name="Cros-Aarteil S."/>
            <person name="Calhoun S."/>
            <person name="Haridas S."/>
            <person name="Kuo A."/>
            <person name="Mondo S."/>
            <person name="Pangilinan J."/>
            <person name="Riley R."/>
            <person name="LaButti K."/>
            <person name="Andreopoulos B."/>
            <person name="Lipzen A."/>
            <person name="Chen C."/>
            <person name="Yan M."/>
            <person name="Daum C."/>
            <person name="Ng V."/>
            <person name="Clum A."/>
            <person name="Steindorff A."/>
            <person name="Ohm R.A."/>
            <person name="Martin F."/>
            <person name="Silar P."/>
            <person name="Natvig D.O."/>
            <person name="Lalanne C."/>
            <person name="Gautier V."/>
            <person name="Ament-Velasquez S.L."/>
            <person name="Kruys A."/>
            <person name="Hutchinson M.I."/>
            <person name="Powell A.J."/>
            <person name="Barry K."/>
            <person name="Miller A.N."/>
            <person name="Grigoriev I.V."/>
            <person name="Debuchy R."/>
            <person name="Gladieux P."/>
            <person name="Hiltunen Thoren M."/>
            <person name="Johannesson H."/>
        </authorList>
    </citation>
    <scope>NUCLEOTIDE SEQUENCE</scope>
    <source>
        <strain evidence="2">CBS 990.96</strain>
    </source>
</reference>
<protein>
    <submittedName>
        <fullName evidence="2">Uncharacterized protein</fullName>
    </submittedName>
</protein>
<dbReference type="Proteomes" id="UP001301958">
    <property type="component" value="Unassembled WGS sequence"/>
</dbReference>
<feature type="compositionally biased region" description="Polar residues" evidence="1">
    <location>
        <begin position="438"/>
        <end position="447"/>
    </location>
</feature>
<feature type="compositionally biased region" description="Basic and acidic residues" evidence="1">
    <location>
        <begin position="448"/>
        <end position="463"/>
    </location>
</feature>
<feature type="compositionally biased region" description="Low complexity" evidence="1">
    <location>
        <begin position="727"/>
        <end position="740"/>
    </location>
</feature>
<reference evidence="2" key="2">
    <citation type="submission" date="2023-05" db="EMBL/GenBank/DDBJ databases">
        <authorList>
            <consortium name="Lawrence Berkeley National Laboratory"/>
            <person name="Steindorff A."/>
            <person name="Hensen N."/>
            <person name="Bonometti L."/>
            <person name="Westerberg I."/>
            <person name="Brannstrom I.O."/>
            <person name="Guillou S."/>
            <person name="Cros-Aarteil S."/>
            <person name="Calhoun S."/>
            <person name="Haridas S."/>
            <person name="Kuo A."/>
            <person name="Mondo S."/>
            <person name="Pangilinan J."/>
            <person name="Riley R."/>
            <person name="Labutti K."/>
            <person name="Andreopoulos B."/>
            <person name="Lipzen A."/>
            <person name="Chen C."/>
            <person name="Yanf M."/>
            <person name="Daum C."/>
            <person name="Ng V."/>
            <person name="Clum A."/>
            <person name="Ohm R."/>
            <person name="Martin F."/>
            <person name="Silar P."/>
            <person name="Natvig D."/>
            <person name="Lalanne C."/>
            <person name="Gautier V."/>
            <person name="Ament-Velasquez S.L."/>
            <person name="Kruys A."/>
            <person name="Hutchinson M.I."/>
            <person name="Powell A.J."/>
            <person name="Barry K."/>
            <person name="Miller A.N."/>
            <person name="Grigoriev I.V."/>
            <person name="Debuchy R."/>
            <person name="Gladieux P."/>
            <person name="Thoren M.H."/>
            <person name="Johannesson H."/>
        </authorList>
    </citation>
    <scope>NUCLEOTIDE SEQUENCE</scope>
    <source>
        <strain evidence="2">CBS 990.96</strain>
    </source>
</reference>
<proteinExistence type="predicted"/>
<feature type="compositionally biased region" description="Polar residues" evidence="1">
    <location>
        <begin position="489"/>
        <end position="508"/>
    </location>
</feature>
<dbReference type="EMBL" id="MU865326">
    <property type="protein sequence ID" value="KAK4227852.1"/>
    <property type="molecule type" value="Genomic_DNA"/>
</dbReference>
<feature type="compositionally biased region" description="Pro residues" evidence="1">
    <location>
        <begin position="821"/>
        <end position="831"/>
    </location>
</feature>
<dbReference type="Pfam" id="PF20566">
    <property type="entry name" value="Eap1"/>
    <property type="match status" value="1"/>
</dbReference>
<feature type="compositionally biased region" description="Gly residues" evidence="1">
    <location>
        <begin position="832"/>
        <end position="844"/>
    </location>
</feature>
<comment type="caution">
    <text evidence="2">The sequence shown here is derived from an EMBL/GenBank/DDBJ whole genome shotgun (WGS) entry which is preliminary data.</text>
</comment>
<evidence type="ECO:0000256" key="1">
    <source>
        <dbReference type="SAM" id="MobiDB-lite"/>
    </source>
</evidence>
<gene>
    <name evidence="2" type="ORF">QBC38DRAFT_363321</name>
</gene>
<feature type="compositionally biased region" description="Basic and acidic residues" evidence="1">
    <location>
        <begin position="191"/>
        <end position="225"/>
    </location>
</feature>
<feature type="compositionally biased region" description="Polar residues" evidence="1">
    <location>
        <begin position="87"/>
        <end position="96"/>
    </location>
</feature>
<feature type="compositionally biased region" description="Pro residues" evidence="1">
    <location>
        <begin position="791"/>
        <end position="812"/>
    </location>
</feature>
<feature type="compositionally biased region" description="Basic and acidic residues" evidence="1">
    <location>
        <begin position="59"/>
        <end position="69"/>
    </location>
</feature>
<feature type="region of interest" description="Disordered" evidence="1">
    <location>
        <begin position="24"/>
        <end position="554"/>
    </location>
</feature>
<dbReference type="AlphaFoldDB" id="A0AAN7GZQ4"/>